<dbReference type="KEGG" id="hpse:HPF_15975"/>
<organism evidence="7 8">
    <name type="scientific">Hydrogenophaga pseudoflava</name>
    <name type="common">Pseudomonas carboxydoflava</name>
    <dbReference type="NCBI Taxonomy" id="47421"/>
    <lineage>
        <taxon>Bacteria</taxon>
        <taxon>Pseudomonadati</taxon>
        <taxon>Pseudomonadota</taxon>
        <taxon>Betaproteobacteria</taxon>
        <taxon>Burkholderiales</taxon>
        <taxon>Comamonadaceae</taxon>
        <taxon>Hydrogenophaga</taxon>
    </lineage>
</organism>
<dbReference type="GO" id="GO:0009279">
    <property type="term" value="C:cell outer membrane"/>
    <property type="evidence" value="ECO:0007669"/>
    <property type="project" value="UniProtKB-SubCell"/>
</dbReference>
<name>A0A4P6X5W3_HYDPS</name>
<keyword evidence="5" id="KW-0998">Cell outer membrane</keyword>
<evidence type="ECO:0000256" key="3">
    <source>
        <dbReference type="ARBA" id="ARBA00022729"/>
    </source>
</evidence>
<dbReference type="PANTHER" id="PTHR38776:SF1">
    <property type="entry name" value="MLTA-INTERACTING PROTEIN-RELATED"/>
    <property type="match status" value="1"/>
</dbReference>
<dbReference type="InterPro" id="IPR036709">
    <property type="entry name" value="Autotransporte_beta_dom_sf"/>
</dbReference>
<dbReference type="InterPro" id="IPR010583">
    <property type="entry name" value="MipA"/>
</dbReference>
<proteinExistence type="inferred from homology"/>
<evidence type="ECO:0000256" key="1">
    <source>
        <dbReference type="ARBA" id="ARBA00004442"/>
    </source>
</evidence>
<evidence type="ECO:0000256" key="6">
    <source>
        <dbReference type="SAM" id="SignalP"/>
    </source>
</evidence>
<keyword evidence="8" id="KW-1185">Reference proteome</keyword>
<reference evidence="7 8" key="1">
    <citation type="submission" date="2019-03" db="EMBL/GenBank/DDBJ databases">
        <authorList>
            <person name="Sebastian G."/>
            <person name="Baumann P."/>
            <person name="Ruckert C."/>
            <person name="Kalinowski J."/>
            <person name="Nebel B."/>
            <person name="Takors R."/>
            <person name="Blombach B."/>
        </authorList>
    </citation>
    <scope>NUCLEOTIDE SEQUENCE [LARGE SCALE GENOMIC DNA]</scope>
    <source>
        <strain evidence="7 8">DSM 1084</strain>
    </source>
</reference>
<keyword evidence="4" id="KW-0472">Membrane</keyword>
<dbReference type="SUPFAM" id="SSF103515">
    <property type="entry name" value="Autotransporter"/>
    <property type="match status" value="1"/>
</dbReference>
<dbReference type="Pfam" id="PF06629">
    <property type="entry name" value="MipA"/>
    <property type="match status" value="1"/>
</dbReference>
<sequence length="260" mass="28265" precursor="true">MNQIPHLSATFSTLFFAGSMLLSAGAFAQHGGPTDIDGSVWGVGLAAILESSPYRGVDDETKALPVVTFENRWVRVFGPGLEVKLGTVGDTALGLTATYSDNGFKASDSPFLSGMGERKNSAWLGLRGRHAFDWATMSSEISVDASDHSGGTKVRIGMERRFALGELGITPRLAATWIDREFTRYYYGVSTGEARPGRSAYSPDATVNTSAGVRLDYRLAPQQTLFLDLGVEVLGQQIRKSPLVDRRSVPEVRLGYLYRF</sequence>
<comment type="similarity">
    <text evidence="2">Belongs to the MipA/OmpV family.</text>
</comment>
<comment type="subcellular location">
    <subcellularLocation>
        <location evidence="1">Cell outer membrane</location>
    </subcellularLocation>
</comment>
<evidence type="ECO:0000256" key="2">
    <source>
        <dbReference type="ARBA" id="ARBA00005722"/>
    </source>
</evidence>
<protein>
    <submittedName>
        <fullName evidence="7">MltA-interacting protein</fullName>
    </submittedName>
</protein>
<accession>A0A4P6X5W3</accession>
<feature type="chain" id="PRO_5020682962" evidence="6">
    <location>
        <begin position="29"/>
        <end position="260"/>
    </location>
</feature>
<evidence type="ECO:0000313" key="8">
    <source>
        <dbReference type="Proteomes" id="UP000293912"/>
    </source>
</evidence>
<feature type="signal peptide" evidence="6">
    <location>
        <begin position="1"/>
        <end position="28"/>
    </location>
</feature>
<dbReference type="Proteomes" id="UP000293912">
    <property type="component" value="Chromosome"/>
</dbReference>
<keyword evidence="3 6" id="KW-0732">Signal</keyword>
<evidence type="ECO:0000256" key="5">
    <source>
        <dbReference type="ARBA" id="ARBA00023237"/>
    </source>
</evidence>
<evidence type="ECO:0000313" key="7">
    <source>
        <dbReference type="EMBL" id="QBM29191.1"/>
    </source>
</evidence>
<evidence type="ECO:0000256" key="4">
    <source>
        <dbReference type="ARBA" id="ARBA00023136"/>
    </source>
</evidence>
<dbReference type="AlphaFoldDB" id="A0A4P6X5W3"/>
<dbReference type="PANTHER" id="PTHR38776">
    <property type="entry name" value="MLTA-INTERACTING PROTEIN-RELATED"/>
    <property type="match status" value="1"/>
</dbReference>
<gene>
    <name evidence="7" type="primary">mipA</name>
    <name evidence="7" type="ORF">HPF_15975</name>
</gene>
<dbReference type="RefSeq" id="WP_133157174.1">
    <property type="nucleotide sequence ID" value="NZ_CP037867.1"/>
</dbReference>
<dbReference type="EMBL" id="CP037867">
    <property type="protein sequence ID" value="QBM29191.1"/>
    <property type="molecule type" value="Genomic_DNA"/>
</dbReference>